<organism evidence="1 2">
    <name type="scientific">Candidatus Defluviibacterium haderslevense</name>
    <dbReference type="NCBI Taxonomy" id="2981993"/>
    <lineage>
        <taxon>Bacteria</taxon>
        <taxon>Pseudomonadati</taxon>
        <taxon>Bacteroidota</taxon>
        <taxon>Saprospiria</taxon>
        <taxon>Saprospirales</taxon>
        <taxon>Saprospiraceae</taxon>
        <taxon>Candidatus Defluviibacterium</taxon>
    </lineage>
</organism>
<gene>
    <name evidence="1" type="ORF">IPO85_00020</name>
</gene>
<evidence type="ECO:0000313" key="1">
    <source>
        <dbReference type="EMBL" id="MBK9715924.1"/>
    </source>
</evidence>
<sequence>MNESGIKNYIASHELAFNEINNFFKSYLPKKIDFFVWDSNEDAKNY</sequence>
<dbReference type="Proteomes" id="UP000808349">
    <property type="component" value="Unassembled WGS sequence"/>
</dbReference>
<dbReference type="AlphaFoldDB" id="A0A9D7S6U8"/>
<evidence type="ECO:0000313" key="2">
    <source>
        <dbReference type="Proteomes" id="UP000808349"/>
    </source>
</evidence>
<name>A0A9D7S6U8_9BACT</name>
<reference evidence="1 2" key="1">
    <citation type="submission" date="2020-10" db="EMBL/GenBank/DDBJ databases">
        <title>Connecting structure to function with the recovery of over 1000 high-quality activated sludge metagenome-assembled genomes encoding full-length rRNA genes using long-read sequencing.</title>
        <authorList>
            <person name="Singleton C.M."/>
            <person name="Petriglieri F."/>
            <person name="Kristensen J.M."/>
            <person name="Kirkegaard R.H."/>
            <person name="Michaelsen T.Y."/>
            <person name="Andersen M.H."/>
            <person name="Karst S.M."/>
            <person name="Dueholm M.S."/>
            <person name="Nielsen P.H."/>
            <person name="Albertsen M."/>
        </authorList>
    </citation>
    <scope>NUCLEOTIDE SEQUENCE [LARGE SCALE GENOMIC DNA]</scope>
    <source>
        <strain evidence="1">Ribe_18-Q3-R11-54_BAT3C.373</strain>
    </source>
</reference>
<accession>A0A9D7S6U8</accession>
<protein>
    <submittedName>
        <fullName evidence="1">Uncharacterized protein</fullName>
    </submittedName>
</protein>
<dbReference type="EMBL" id="JADKFW010000001">
    <property type="protein sequence ID" value="MBK9715924.1"/>
    <property type="molecule type" value="Genomic_DNA"/>
</dbReference>
<proteinExistence type="predicted"/>
<comment type="caution">
    <text evidence="1">The sequence shown here is derived from an EMBL/GenBank/DDBJ whole genome shotgun (WGS) entry which is preliminary data.</text>
</comment>